<reference evidence="1" key="1">
    <citation type="submission" date="2021-02" db="EMBL/GenBank/DDBJ databases">
        <authorList>
            <consortium name="DOE Joint Genome Institute"/>
            <person name="Ahrendt S."/>
            <person name="Looney B.P."/>
            <person name="Miyauchi S."/>
            <person name="Morin E."/>
            <person name="Drula E."/>
            <person name="Courty P.E."/>
            <person name="Chicoki N."/>
            <person name="Fauchery L."/>
            <person name="Kohler A."/>
            <person name="Kuo A."/>
            <person name="Labutti K."/>
            <person name="Pangilinan J."/>
            <person name="Lipzen A."/>
            <person name="Riley R."/>
            <person name="Andreopoulos W."/>
            <person name="He G."/>
            <person name="Johnson J."/>
            <person name="Barry K.W."/>
            <person name="Grigoriev I.V."/>
            <person name="Nagy L."/>
            <person name="Hibbett D."/>
            <person name="Henrissat B."/>
            <person name="Matheny P.B."/>
            <person name="Labbe J."/>
            <person name="Martin F."/>
        </authorList>
    </citation>
    <scope>NUCLEOTIDE SEQUENCE</scope>
    <source>
        <strain evidence="1">FP105234-sp</strain>
    </source>
</reference>
<dbReference type="EMBL" id="MU276391">
    <property type="protein sequence ID" value="KAI0038899.1"/>
    <property type="molecule type" value="Genomic_DNA"/>
</dbReference>
<evidence type="ECO:0000313" key="1">
    <source>
        <dbReference type="EMBL" id="KAI0038899.1"/>
    </source>
</evidence>
<organism evidence="1 2">
    <name type="scientific">Auriscalpium vulgare</name>
    <dbReference type="NCBI Taxonomy" id="40419"/>
    <lineage>
        <taxon>Eukaryota</taxon>
        <taxon>Fungi</taxon>
        <taxon>Dikarya</taxon>
        <taxon>Basidiomycota</taxon>
        <taxon>Agaricomycotina</taxon>
        <taxon>Agaricomycetes</taxon>
        <taxon>Russulales</taxon>
        <taxon>Auriscalpiaceae</taxon>
        <taxon>Auriscalpium</taxon>
    </lineage>
</organism>
<sequence length="966" mass="102944">MGADAELGYLPTTAPDVAVNPHPVSKRRKRTAKFLTLLAVLAVAQLLLLPGSPTEQTHPVPQNAASTLARCASLQEVPSPPRDFLKRAASDRFVEGTQAVLIRNAKVWTGGENGTEVLSGDVYLDKGVVKGVGHLGGNLDIQALVAKGKVSIVDAKGAWVTPGIVDPHSHLGDGSSPYMDGASPDDNSRKGPILPWLRSLDGLNTHDDSYPLSIAGGVTTALVLPGSANAIGGQAFTIKLRPTKERSPTSLLVEPPYDILNASASQHGAPLRWRQMKHACGENPSRVYGNSRMDTFWAFREAYNKAREIKNEQDAFCAKAVKGQWTGLGDFPENLQWEALVDVLRGRVRVQTHCYEAVDLDDLIRLSNEFQFPIAAVHHAHEAYLVPDVLKRAYGSTPAVAIFATNARYKREAYRGSEFAARILADNGLKVVMKSDHPVLNSRYLLYEAQQAHYYGLPENLALAAVTSHAAQVIGLDHRVGYLKEGYDADLVVWDSHPLALGATPAQVYIDGIPQIADPQVVHKPSAYQKPPKVPNFDEETAETIKYEGLPPLLPKKAPTDGVLFVNISKIFLPREGTLLEAYATSSVDPDGAVMLVMNGSVQCYGAASDCPHKGAVSEVVEVVGLGGGTIQPGLLSYGSPLGLQEIEAESTTGDGRVFDPLVGPVPKVLGGDDTLIRAVDGLQFAGRSALLAYRAGVTKAITAPSHRGFWAGLGTSFSLGALHKLEEGAVIQEVTALHVAVGHFGRQPSVSTQIAALRKLLLALPDDDDLSISANHFAKVATGKIPIVVEAHSADIIATLILLKKEVEEKTGASIQLTIAGATEAHLLAKELAEAKVGVIFVPSRPFPAVWEQVRVLPGPPLTEESQISLLLAHNVTVGVGVEESWSARNTRFDVAWAAIEAGGRISKLEALALASTNLEKLLGGTAEVALGMPDLVATAGGDLLSFESKVVGVISARRQAVDLF</sequence>
<proteinExistence type="predicted"/>
<accession>A0ACB8R475</accession>
<gene>
    <name evidence="1" type="ORF">FA95DRAFT_1684471</name>
</gene>
<reference evidence="1" key="2">
    <citation type="journal article" date="2022" name="New Phytol.">
        <title>Evolutionary transition to the ectomycorrhizal habit in the genomes of a hyperdiverse lineage of mushroom-forming fungi.</title>
        <authorList>
            <person name="Looney B."/>
            <person name="Miyauchi S."/>
            <person name="Morin E."/>
            <person name="Drula E."/>
            <person name="Courty P.E."/>
            <person name="Kohler A."/>
            <person name="Kuo A."/>
            <person name="LaButti K."/>
            <person name="Pangilinan J."/>
            <person name="Lipzen A."/>
            <person name="Riley R."/>
            <person name="Andreopoulos W."/>
            <person name="He G."/>
            <person name="Johnson J."/>
            <person name="Nolan M."/>
            <person name="Tritt A."/>
            <person name="Barry K.W."/>
            <person name="Grigoriev I.V."/>
            <person name="Nagy L.G."/>
            <person name="Hibbett D."/>
            <person name="Henrissat B."/>
            <person name="Matheny P.B."/>
            <person name="Labbe J."/>
            <person name="Martin F.M."/>
        </authorList>
    </citation>
    <scope>NUCLEOTIDE SEQUENCE</scope>
    <source>
        <strain evidence="1">FP105234-sp</strain>
    </source>
</reference>
<keyword evidence="2" id="KW-1185">Reference proteome</keyword>
<protein>
    <submittedName>
        <fullName evidence="1">Carbohydrate esterase family 9 protein</fullName>
    </submittedName>
</protein>
<evidence type="ECO:0000313" key="2">
    <source>
        <dbReference type="Proteomes" id="UP000814033"/>
    </source>
</evidence>
<comment type="caution">
    <text evidence="1">The sequence shown here is derived from an EMBL/GenBank/DDBJ whole genome shotgun (WGS) entry which is preliminary data.</text>
</comment>
<dbReference type="Proteomes" id="UP000814033">
    <property type="component" value="Unassembled WGS sequence"/>
</dbReference>
<name>A0ACB8R475_9AGAM</name>